<dbReference type="InterPro" id="IPR002048">
    <property type="entry name" value="EF_hand_dom"/>
</dbReference>
<keyword evidence="4" id="KW-0677">Repeat</keyword>
<evidence type="ECO:0000256" key="2">
    <source>
        <dbReference type="ARBA" id="ARBA00004569"/>
    </source>
</evidence>
<dbReference type="GO" id="GO:0005758">
    <property type="term" value="C:mitochondrial intermembrane space"/>
    <property type="evidence" value="ECO:0007669"/>
    <property type="project" value="UniProtKB-SubCell"/>
</dbReference>
<evidence type="ECO:0000313" key="11">
    <source>
        <dbReference type="Ensembl" id="ENSHHUP00000027499.1"/>
    </source>
</evidence>
<dbReference type="InterPro" id="IPR011992">
    <property type="entry name" value="EF-hand-dom_pair"/>
</dbReference>
<feature type="domain" description="EF-hand" evidence="10">
    <location>
        <begin position="316"/>
        <end position="351"/>
    </location>
</feature>
<dbReference type="AlphaFoldDB" id="A0A4W5LP12"/>
<dbReference type="SMART" id="SM00054">
    <property type="entry name" value="EFh"/>
    <property type="match status" value="1"/>
</dbReference>
<keyword evidence="9" id="KW-0472">Membrane</keyword>
<evidence type="ECO:0000259" key="10">
    <source>
        <dbReference type="PROSITE" id="PS50222"/>
    </source>
</evidence>
<keyword evidence="5" id="KW-0999">Mitochondrion inner membrane</keyword>
<evidence type="ECO:0000313" key="12">
    <source>
        <dbReference type="Proteomes" id="UP000314982"/>
    </source>
</evidence>
<dbReference type="PANTHER" id="PTHR12294:SF10">
    <property type="entry name" value="CALCIUM UPTAKE PROTEIN 3, MITOCHONDRIAL"/>
    <property type="match status" value="1"/>
</dbReference>
<dbReference type="GO" id="GO:0051560">
    <property type="term" value="P:mitochondrial calcium ion homeostasis"/>
    <property type="evidence" value="ECO:0007669"/>
    <property type="project" value="TreeGrafter"/>
</dbReference>
<dbReference type="GeneTree" id="ENSGT00950000183079"/>
<evidence type="ECO:0000256" key="3">
    <source>
        <dbReference type="ARBA" id="ARBA00022723"/>
    </source>
</evidence>
<reference evidence="12" key="1">
    <citation type="submission" date="2018-06" db="EMBL/GenBank/DDBJ databases">
        <title>Genome assembly of Danube salmon.</title>
        <authorList>
            <person name="Macqueen D.J."/>
            <person name="Gundappa M.K."/>
        </authorList>
    </citation>
    <scope>NUCLEOTIDE SEQUENCE [LARGE SCALE GENOMIC DNA]</scope>
</reference>
<dbReference type="Ensembl" id="ENSHHUT00000028593.1">
    <property type="protein sequence ID" value="ENSHHUP00000027499.1"/>
    <property type="gene ID" value="ENSHHUG00000017417.1"/>
</dbReference>
<dbReference type="Pfam" id="PF13833">
    <property type="entry name" value="EF-hand_8"/>
    <property type="match status" value="1"/>
</dbReference>
<dbReference type="InterPro" id="IPR039800">
    <property type="entry name" value="MICU1/2/3"/>
</dbReference>
<evidence type="ECO:0000256" key="4">
    <source>
        <dbReference type="ARBA" id="ARBA00022737"/>
    </source>
</evidence>
<keyword evidence="7" id="KW-0809">Transit peptide</keyword>
<dbReference type="STRING" id="62062.ENSHHUP00000027499"/>
<dbReference type="GO" id="GO:1990246">
    <property type="term" value="C:uniplex complex"/>
    <property type="evidence" value="ECO:0007669"/>
    <property type="project" value="TreeGrafter"/>
</dbReference>
<evidence type="ECO:0000256" key="5">
    <source>
        <dbReference type="ARBA" id="ARBA00022792"/>
    </source>
</evidence>
<dbReference type="GO" id="GO:0005509">
    <property type="term" value="F:calcium ion binding"/>
    <property type="evidence" value="ECO:0007669"/>
    <property type="project" value="InterPro"/>
</dbReference>
<keyword evidence="6" id="KW-0106">Calcium</keyword>
<protein>
    <recommendedName>
        <fullName evidence="10">EF-hand domain-containing protein</fullName>
    </recommendedName>
</protein>
<dbReference type="SUPFAM" id="SSF47473">
    <property type="entry name" value="EF-hand"/>
    <property type="match status" value="1"/>
</dbReference>
<sequence>LIVVAIVRHPVQCPLSLYVSWWWHYLLPVPLSPSSPLCLPLHLSVSLSISLSPSSPRCLPLHSSPSPSSLPTVSLSTSLSPSSPRCLPLHPSPSPSSLPTVSFSTSLSPSPFLSVSLFTPLCLPLHSSVSLFTPLCLPLLSVSLSTPLCLPLHSTLSPSPLLSVSLSTLLCLPLHPSLSPSLPFSVSLSTLLCLPLHPSLSPSPSLPRFMDNLQTEVLEIEFLSYSKGLPIISEEDFAHILLRFTNVDDIAGYLDNVRKSITDEKGITFDEFRSFFQFMNNLEDFAIAMQMYNFANRSIGQDELARAVYVTTGLKLTEHLVNTVFHIFDEDRDGQLSYKEFIGVMKDRLHRRTVRRGAGWQGCREGG</sequence>
<proteinExistence type="predicted"/>
<accession>A0A4W5LP12</accession>
<dbReference type="PROSITE" id="PS50222">
    <property type="entry name" value="EF_HAND_2"/>
    <property type="match status" value="1"/>
</dbReference>
<reference evidence="11" key="3">
    <citation type="submission" date="2025-09" db="UniProtKB">
        <authorList>
            <consortium name="Ensembl"/>
        </authorList>
    </citation>
    <scope>IDENTIFICATION</scope>
</reference>
<keyword evidence="12" id="KW-1185">Reference proteome</keyword>
<comment type="subcellular location">
    <subcellularLocation>
        <location evidence="1">Mitochondrion inner membrane</location>
    </subcellularLocation>
    <subcellularLocation>
        <location evidence="2">Mitochondrion intermembrane space</location>
    </subcellularLocation>
</comment>
<dbReference type="Gene3D" id="1.10.238.10">
    <property type="entry name" value="EF-hand"/>
    <property type="match status" value="1"/>
</dbReference>
<dbReference type="GO" id="GO:0036444">
    <property type="term" value="P:calcium import into the mitochondrion"/>
    <property type="evidence" value="ECO:0007669"/>
    <property type="project" value="UniProtKB-ARBA"/>
</dbReference>
<evidence type="ECO:0000256" key="6">
    <source>
        <dbReference type="ARBA" id="ARBA00022837"/>
    </source>
</evidence>
<name>A0A4W5LP12_9TELE</name>
<evidence type="ECO:0000256" key="9">
    <source>
        <dbReference type="ARBA" id="ARBA00023136"/>
    </source>
</evidence>
<evidence type="ECO:0000256" key="1">
    <source>
        <dbReference type="ARBA" id="ARBA00004273"/>
    </source>
</evidence>
<dbReference type="PANTHER" id="PTHR12294">
    <property type="entry name" value="EF HAND DOMAIN FAMILY A1,A2-RELATED"/>
    <property type="match status" value="1"/>
</dbReference>
<reference evidence="11" key="2">
    <citation type="submission" date="2025-08" db="UniProtKB">
        <authorList>
            <consortium name="Ensembl"/>
        </authorList>
    </citation>
    <scope>IDENTIFICATION</scope>
</reference>
<evidence type="ECO:0000256" key="8">
    <source>
        <dbReference type="ARBA" id="ARBA00023128"/>
    </source>
</evidence>
<dbReference type="InterPro" id="IPR018247">
    <property type="entry name" value="EF_Hand_1_Ca_BS"/>
</dbReference>
<organism evidence="11 12">
    <name type="scientific">Hucho hucho</name>
    <name type="common">huchen</name>
    <dbReference type="NCBI Taxonomy" id="62062"/>
    <lineage>
        <taxon>Eukaryota</taxon>
        <taxon>Metazoa</taxon>
        <taxon>Chordata</taxon>
        <taxon>Craniata</taxon>
        <taxon>Vertebrata</taxon>
        <taxon>Euteleostomi</taxon>
        <taxon>Actinopterygii</taxon>
        <taxon>Neopterygii</taxon>
        <taxon>Teleostei</taxon>
        <taxon>Protacanthopterygii</taxon>
        <taxon>Salmoniformes</taxon>
        <taxon>Salmonidae</taxon>
        <taxon>Salmoninae</taxon>
        <taxon>Hucho</taxon>
    </lineage>
</organism>
<evidence type="ECO:0000256" key="7">
    <source>
        <dbReference type="ARBA" id="ARBA00022946"/>
    </source>
</evidence>
<dbReference type="PROSITE" id="PS00018">
    <property type="entry name" value="EF_HAND_1"/>
    <property type="match status" value="1"/>
</dbReference>
<keyword evidence="3" id="KW-0479">Metal-binding</keyword>
<keyword evidence="8" id="KW-0496">Mitochondrion</keyword>
<dbReference type="Proteomes" id="UP000314982">
    <property type="component" value="Unassembled WGS sequence"/>
</dbReference>